<feature type="transmembrane region" description="Helical" evidence="1">
    <location>
        <begin position="37"/>
        <end position="60"/>
    </location>
</feature>
<dbReference type="EMBL" id="MJEQ01002909">
    <property type="protein sequence ID" value="OIT26237.1"/>
    <property type="molecule type" value="Genomic_DNA"/>
</dbReference>
<evidence type="ECO:0000313" key="2">
    <source>
        <dbReference type="EMBL" id="OIT26237.1"/>
    </source>
</evidence>
<keyword evidence="3" id="KW-1185">Reference proteome</keyword>
<reference evidence="2" key="1">
    <citation type="submission" date="2016-11" db="EMBL/GenBank/DDBJ databases">
        <title>The genome of Nicotiana attenuata.</title>
        <authorList>
            <person name="Xu S."/>
            <person name="Brockmoeller T."/>
            <person name="Gaquerel E."/>
            <person name="Navarro A."/>
            <person name="Kuhl H."/>
            <person name="Gase K."/>
            <person name="Ling Z."/>
            <person name="Zhou W."/>
            <person name="Kreitzer C."/>
            <person name="Stanke M."/>
            <person name="Tang H."/>
            <person name="Lyons E."/>
            <person name="Pandey P."/>
            <person name="Pandey S.P."/>
            <person name="Timmermann B."/>
            <person name="Baldwin I.T."/>
        </authorList>
    </citation>
    <scope>NUCLEOTIDE SEQUENCE [LARGE SCALE GENOMIC DNA]</scope>
    <source>
        <strain evidence="2">UT</strain>
    </source>
</reference>
<sequence length="61" mass="7406">MIIFWYSYKIKERRKLIVTKTYLRISYFTMKTFGQPLFLLEISLLYSFANILSIFNTIILT</sequence>
<evidence type="ECO:0000256" key="1">
    <source>
        <dbReference type="SAM" id="Phobius"/>
    </source>
</evidence>
<organism evidence="2 3">
    <name type="scientific">Nicotiana attenuata</name>
    <name type="common">Coyote tobacco</name>
    <dbReference type="NCBI Taxonomy" id="49451"/>
    <lineage>
        <taxon>Eukaryota</taxon>
        <taxon>Viridiplantae</taxon>
        <taxon>Streptophyta</taxon>
        <taxon>Embryophyta</taxon>
        <taxon>Tracheophyta</taxon>
        <taxon>Spermatophyta</taxon>
        <taxon>Magnoliopsida</taxon>
        <taxon>eudicotyledons</taxon>
        <taxon>Gunneridae</taxon>
        <taxon>Pentapetalae</taxon>
        <taxon>asterids</taxon>
        <taxon>lamiids</taxon>
        <taxon>Solanales</taxon>
        <taxon>Solanaceae</taxon>
        <taxon>Nicotianoideae</taxon>
        <taxon>Nicotianeae</taxon>
        <taxon>Nicotiana</taxon>
    </lineage>
</organism>
<evidence type="ECO:0000313" key="3">
    <source>
        <dbReference type="Proteomes" id="UP000187609"/>
    </source>
</evidence>
<proteinExistence type="predicted"/>
<comment type="caution">
    <text evidence="2">The sequence shown here is derived from an EMBL/GenBank/DDBJ whole genome shotgun (WGS) entry which is preliminary data.</text>
</comment>
<gene>
    <name evidence="2" type="ORF">A4A49_60440</name>
</gene>
<protein>
    <submittedName>
        <fullName evidence="2">Uncharacterized protein</fullName>
    </submittedName>
</protein>
<keyword evidence="1" id="KW-1133">Transmembrane helix</keyword>
<name>A0A1J6K890_NICAT</name>
<keyword evidence="1" id="KW-0472">Membrane</keyword>
<dbReference type="AlphaFoldDB" id="A0A1J6K890"/>
<accession>A0A1J6K890</accession>
<dbReference type="Gramene" id="OIT26237">
    <property type="protein sequence ID" value="OIT26237"/>
    <property type="gene ID" value="A4A49_60440"/>
</dbReference>
<dbReference type="Proteomes" id="UP000187609">
    <property type="component" value="Unassembled WGS sequence"/>
</dbReference>
<keyword evidence="1" id="KW-0812">Transmembrane</keyword>